<dbReference type="PROSITE" id="PS00135">
    <property type="entry name" value="TRYPSIN_SER"/>
    <property type="match status" value="1"/>
</dbReference>
<dbReference type="InterPro" id="IPR031311">
    <property type="entry name" value="CHIT_BIND_RR_consensus"/>
</dbReference>
<dbReference type="SMART" id="SM00020">
    <property type="entry name" value="Tryp_SPc"/>
    <property type="match status" value="1"/>
</dbReference>
<dbReference type="InterPro" id="IPR043504">
    <property type="entry name" value="Peptidase_S1_PA_chymotrypsin"/>
</dbReference>
<dbReference type="SUPFAM" id="SSF50494">
    <property type="entry name" value="Trypsin-like serine proteases"/>
    <property type="match status" value="1"/>
</dbReference>
<proteinExistence type="predicted"/>
<dbReference type="GO" id="GO:0004252">
    <property type="term" value="F:serine-type endopeptidase activity"/>
    <property type="evidence" value="ECO:0007669"/>
    <property type="project" value="InterPro"/>
</dbReference>
<dbReference type="Pfam" id="PF00379">
    <property type="entry name" value="Chitin_bind_4"/>
    <property type="match status" value="1"/>
</dbReference>
<protein>
    <submittedName>
        <fullName evidence="5">Clip-domain serine protease</fullName>
    </submittedName>
</protein>
<dbReference type="PROSITE" id="PS51155">
    <property type="entry name" value="CHIT_BIND_RR_2"/>
    <property type="match status" value="1"/>
</dbReference>
<comment type="subcellular location">
    <subcellularLocation>
        <location evidence="1">Secreted</location>
    </subcellularLocation>
</comment>
<dbReference type="InterPro" id="IPR033116">
    <property type="entry name" value="TRYPSIN_SER"/>
</dbReference>
<evidence type="ECO:0000256" key="1">
    <source>
        <dbReference type="ARBA" id="ARBA00004613"/>
    </source>
</evidence>
<keyword evidence="5" id="KW-0378">Hydrolase</keyword>
<dbReference type="Pfam" id="PF00089">
    <property type="entry name" value="Trypsin"/>
    <property type="match status" value="1"/>
</dbReference>
<dbReference type="InterPro" id="IPR018114">
    <property type="entry name" value="TRYPSIN_HIS"/>
</dbReference>
<dbReference type="CDD" id="cd00190">
    <property type="entry name" value="Tryp_SPc"/>
    <property type="match status" value="1"/>
</dbReference>
<dbReference type="PROSITE" id="PS00134">
    <property type="entry name" value="TRYPSIN_HIS"/>
    <property type="match status" value="1"/>
</dbReference>
<organism evidence="5">
    <name type="scientific">Daphnia magna</name>
    <dbReference type="NCBI Taxonomy" id="35525"/>
    <lineage>
        <taxon>Eukaryota</taxon>
        <taxon>Metazoa</taxon>
        <taxon>Ecdysozoa</taxon>
        <taxon>Arthropoda</taxon>
        <taxon>Crustacea</taxon>
        <taxon>Branchiopoda</taxon>
        <taxon>Diplostraca</taxon>
        <taxon>Cladocera</taxon>
        <taxon>Anomopoda</taxon>
        <taxon>Daphniidae</taxon>
        <taxon>Daphnia</taxon>
    </lineage>
</organism>
<dbReference type="GO" id="GO:0016485">
    <property type="term" value="P:protein processing"/>
    <property type="evidence" value="ECO:0007669"/>
    <property type="project" value="UniProtKB-ARBA"/>
</dbReference>
<keyword evidence="2" id="KW-0193">Cuticle</keyword>
<dbReference type="PRINTS" id="PR00722">
    <property type="entry name" value="CHYMOTRYPSIN"/>
</dbReference>
<dbReference type="PANTHER" id="PTHR24258">
    <property type="entry name" value="SERINE PROTEASE-RELATED"/>
    <property type="match status" value="1"/>
</dbReference>
<sequence length="420" mass="45505">MESAAVYLLLLLAVANVQAASIQYPALPSINSRSQQLQQWNSQDDQGRKNFGYAYYGQAASNVHDANGHMIGSWVYLNPEGTEVRASYTADDKGFKVHFNNVAPAASPVAYAPVKDVPVLAAPIDTPVAYAPVKNVAVRPKNDGDQPAIADDSICLSNELRAMSRMDRLNATFRMTESEEATPNQYPFLVALASGDEENGDLDTSCGGSLITPTKILTAAHCITKDKTESLIAHAIHVRLGMHTIRPTASDSKDKRNVVGMKIHEDYNAQTLENDIAILTLESPVEYTENIQPICLSPTCLATDGMEAIGMGWGYIKSGGPDSEYLRHAVLPVVSNKECQATYGEKDDILDTMLCAYGGEKDTCQGDSGGPLVVDYGEAKSECRFVQIGVVNFGEECGVTEYPGVYARVSRYLDWIAANM</sequence>
<evidence type="ECO:0000313" key="5">
    <source>
        <dbReference type="EMBL" id="JAN59070.1"/>
    </source>
</evidence>
<dbReference type="Gene3D" id="2.40.10.10">
    <property type="entry name" value="Trypsin-like serine proteases"/>
    <property type="match status" value="1"/>
</dbReference>
<dbReference type="PROSITE" id="PS50240">
    <property type="entry name" value="TRYPSIN_DOM"/>
    <property type="match status" value="1"/>
</dbReference>
<dbReference type="OrthoDB" id="6362497at2759"/>
<dbReference type="GO" id="GO:0005576">
    <property type="term" value="C:extracellular region"/>
    <property type="evidence" value="ECO:0007669"/>
    <property type="project" value="UniProtKB-SubCell"/>
</dbReference>
<dbReference type="EMBL" id="GDIQ01035667">
    <property type="protein sequence ID" value="JAN59070.1"/>
    <property type="molecule type" value="Transcribed_RNA"/>
</dbReference>
<evidence type="ECO:0000256" key="3">
    <source>
        <dbReference type="ARBA" id="ARBA00022525"/>
    </source>
</evidence>
<reference evidence="5" key="1">
    <citation type="submission" date="2015-10" db="EMBL/GenBank/DDBJ databases">
        <title>EvidentialGene: Evidence-directed Construction of Complete mRNA Transcriptomes without Genomes.</title>
        <authorList>
            <person name="Gilbert D.G."/>
        </authorList>
    </citation>
    <scope>NUCLEOTIDE SEQUENCE</scope>
</reference>
<name>A0A0P5GB11_9CRUS</name>
<dbReference type="FunFam" id="2.40.10.10:FF:000047">
    <property type="entry name" value="Trypsin eta"/>
    <property type="match status" value="1"/>
</dbReference>
<keyword evidence="3" id="KW-0964">Secreted</keyword>
<dbReference type="GO" id="GO:0042302">
    <property type="term" value="F:structural constituent of cuticle"/>
    <property type="evidence" value="ECO:0007669"/>
    <property type="project" value="UniProtKB-UniRule"/>
</dbReference>
<keyword evidence="5" id="KW-0645">Protease</keyword>
<accession>A0A0P5GB11</accession>
<dbReference type="InterPro" id="IPR001254">
    <property type="entry name" value="Trypsin_dom"/>
</dbReference>
<dbReference type="InterPro" id="IPR009003">
    <property type="entry name" value="Peptidase_S1_PA"/>
</dbReference>
<dbReference type="PROSITE" id="PS00233">
    <property type="entry name" value="CHIT_BIND_RR_1"/>
    <property type="match status" value="1"/>
</dbReference>
<dbReference type="AlphaFoldDB" id="A0A0P5GB11"/>
<dbReference type="PANTHER" id="PTHR24258:SF116">
    <property type="entry name" value="FI16631P1-RELATED"/>
    <property type="match status" value="1"/>
</dbReference>
<evidence type="ECO:0000256" key="4">
    <source>
        <dbReference type="ARBA" id="ARBA00023157"/>
    </source>
</evidence>
<dbReference type="InterPro" id="IPR000618">
    <property type="entry name" value="Insect_cuticle"/>
</dbReference>
<dbReference type="InterPro" id="IPR001314">
    <property type="entry name" value="Peptidase_S1A"/>
</dbReference>
<evidence type="ECO:0000256" key="2">
    <source>
        <dbReference type="ARBA" id="ARBA00022460"/>
    </source>
</evidence>
<keyword evidence="4" id="KW-1015">Disulfide bond</keyword>